<evidence type="ECO:0000256" key="3">
    <source>
        <dbReference type="SAM" id="MobiDB-lite"/>
    </source>
</evidence>
<dbReference type="InterPro" id="IPR002715">
    <property type="entry name" value="Nas_poly-pep-assoc_cplx_dom"/>
</dbReference>
<evidence type="ECO:0000256" key="1">
    <source>
        <dbReference type="ARBA" id="ARBA00005296"/>
    </source>
</evidence>
<feature type="compositionally biased region" description="Low complexity" evidence="3">
    <location>
        <begin position="156"/>
        <end position="186"/>
    </location>
</feature>
<gene>
    <name evidence="5" type="primary">Btf3_0</name>
    <name evidence="5" type="ORF">FJT64_008980</name>
</gene>
<protein>
    <recommendedName>
        <fullName evidence="2">Transcription factor BTF3</fullName>
    </recommendedName>
</protein>
<reference evidence="5 6" key="1">
    <citation type="submission" date="2019-07" db="EMBL/GenBank/DDBJ databases">
        <title>Draft genome assembly of a fouling barnacle, Amphibalanus amphitrite (Darwin, 1854): The first reference genome for Thecostraca.</title>
        <authorList>
            <person name="Kim W."/>
        </authorList>
    </citation>
    <scope>NUCLEOTIDE SEQUENCE [LARGE SCALE GENOMIC DNA]</scope>
    <source>
        <strain evidence="5">SNU_AA5</strain>
        <tissue evidence="5">Soma without cirri and trophi</tissue>
    </source>
</reference>
<dbReference type="FunFam" id="2.20.70.30:FF:000001">
    <property type="entry name" value="Transcription factor BTF3 homolog"/>
    <property type="match status" value="1"/>
</dbReference>
<feature type="compositionally biased region" description="Acidic residues" evidence="3">
    <location>
        <begin position="131"/>
        <end position="145"/>
    </location>
</feature>
<organism evidence="5 6">
    <name type="scientific">Amphibalanus amphitrite</name>
    <name type="common">Striped barnacle</name>
    <name type="synonym">Balanus amphitrite</name>
    <dbReference type="NCBI Taxonomy" id="1232801"/>
    <lineage>
        <taxon>Eukaryota</taxon>
        <taxon>Metazoa</taxon>
        <taxon>Ecdysozoa</taxon>
        <taxon>Arthropoda</taxon>
        <taxon>Crustacea</taxon>
        <taxon>Multicrustacea</taxon>
        <taxon>Cirripedia</taxon>
        <taxon>Thoracica</taxon>
        <taxon>Thoracicalcarea</taxon>
        <taxon>Balanomorpha</taxon>
        <taxon>Balanoidea</taxon>
        <taxon>Balanidae</taxon>
        <taxon>Amphibalaninae</taxon>
        <taxon>Amphibalanus</taxon>
    </lineage>
</organism>
<proteinExistence type="inferred from homology"/>
<evidence type="ECO:0000313" key="6">
    <source>
        <dbReference type="Proteomes" id="UP000440578"/>
    </source>
</evidence>
<feature type="domain" description="NAC-A/B" evidence="4">
    <location>
        <begin position="33"/>
        <end position="98"/>
    </location>
</feature>
<dbReference type="SMART" id="SM01407">
    <property type="entry name" value="NAC"/>
    <property type="match status" value="1"/>
</dbReference>
<dbReference type="InterPro" id="IPR038187">
    <property type="entry name" value="NAC_A/B_dom_sf"/>
</dbReference>
<evidence type="ECO:0000259" key="4">
    <source>
        <dbReference type="PROSITE" id="PS51151"/>
    </source>
</evidence>
<feature type="region of interest" description="Disordered" evidence="3">
    <location>
        <begin position="126"/>
        <end position="192"/>
    </location>
</feature>
<dbReference type="InterPro" id="IPR039370">
    <property type="entry name" value="BTF3"/>
</dbReference>
<evidence type="ECO:0000313" key="5">
    <source>
        <dbReference type="EMBL" id="KAF0293078.1"/>
    </source>
</evidence>
<keyword evidence="6" id="KW-1185">Reference proteome</keyword>
<dbReference type="PANTHER" id="PTHR10351">
    <property type="entry name" value="TRANSCRIPTION FACTOR BTF3 FAMILY MEMBER"/>
    <property type="match status" value="1"/>
</dbReference>
<dbReference type="Gene3D" id="2.20.70.30">
    <property type="entry name" value="Nascent polypeptide-associated complex domain"/>
    <property type="match status" value="1"/>
</dbReference>
<dbReference type="OrthoDB" id="8033832at2759"/>
<comment type="caution">
    <text evidence="5">The sequence shown here is derived from an EMBL/GenBank/DDBJ whole genome shotgun (WGS) entry which is preliminary data.</text>
</comment>
<accession>A0A6A4VSV1</accession>
<name>A0A6A4VSV1_AMPAM</name>
<dbReference type="PROSITE" id="PS51151">
    <property type="entry name" value="NAC_AB"/>
    <property type="match status" value="1"/>
</dbReference>
<dbReference type="Proteomes" id="UP000440578">
    <property type="component" value="Unassembled WGS sequence"/>
</dbReference>
<evidence type="ECO:0000256" key="2">
    <source>
        <dbReference type="RuleBase" id="RU361272"/>
    </source>
</evidence>
<dbReference type="AlphaFoldDB" id="A0A6A4VSV1"/>
<sequence length="192" mass="20240">MNRDKLAKLSEQVRVGGKGVPRRKKKVVHKTANTDDKKLQNSLKKLPVSNIPGIEEVNMIKDDSSVIHFNNPKVQASLQCNTFAISGHAEDKQISDMLPTILNQLGPDSLTHLKRLASSVQASVGAAGDAADNDDEVPDLVENFDEASKAEGPTKAAEPSDSAATDSSPAGDGDAAETTTAPASEAPSKKDD</sequence>
<dbReference type="CDD" id="cd22055">
    <property type="entry name" value="NAC_BTF3"/>
    <property type="match status" value="1"/>
</dbReference>
<dbReference type="EMBL" id="VIIS01001773">
    <property type="protein sequence ID" value="KAF0293078.1"/>
    <property type="molecule type" value="Genomic_DNA"/>
</dbReference>
<comment type="similarity">
    <text evidence="1 2">Belongs to the NAC-beta family.</text>
</comment>
<dbReference type="Pfam" id="PF01849">
    <property type="entry name" value="NAC"/>
    <property type="match status" value="1"/>
</dbReference>